<dbReference type="InterPro" id="IPR025565">
    <property type="entry name" value="DUF4328"/>
</dbReference>
<dbReference type="Pfam" id="PF14219">
    <property type="entry name" value="DUF4328"/>
    <property type="match status" value="1"/>
</dbReference>
<feature type="domain" description="DUF4328" evidence="2">
    <location>
        <begin position="91"/>
        <end position="233"/>
    </location>
</feature>
<evidence type="ECO:0000313" key="4">
    <source>
        <dbReference type="Proteomes" id="UP000267081"/>
    </source>
</evidence>
<comment type="caution">
    <text evidence="3">The sequence shown here is derived from an EMBL/GenBank/DDBJ whole genome shotgun (WGS) entry which is preliminary data.</text>
</comment>
<protein>
    <submittedName>
        <fullName evidence="3">DUF4328 domain-containing protein</fullName>
    </submittedName>
</protein>
<organism evidence="3 4">
    <name type="scientific">Amycolatopsis eburnea</name>
    <dbReference type="NCBI Taxonomy" id="2267691"/>
    <lineage>
        <taxon>Bacteria</taxon>
        <taxon>Bacillati</taxon>
        <taxon>Actinomycetota</taxon>
        <taxon>Actinomycetes</taxon>
        <taxon>Pseudonocardiales</taxon>
        <taxon>Pseudonocardiaceae</taxon>
        <taxon>Amycolatopsis</taxon>
    </lineage>
</organism>
<feature type="transmembrane region" description="Helical" evidence="1">
    <location>
        <begin position="216"/>
        <end position="237"/>
    </location>
</feature>
<gene>
    <name evidence="3" type="ORF">EIY87_34085</name>
</gene>
<feature type="transmembrane region" description="Helical" evidence="1">
    <location>
        <begin position="62"/>
        <end position="86"/>
    </location>
</feature>
<reference evidence="3 4" key="1">
    <citation type="submission" date="2018-12" db="EMBL/GenBank/DDBJ databases">
        <title>Amycolatopsis eburnea sp. nov. actinomycete associate with arbuscular mycorrhiza fungal spore.</title>
        <authorList>
            <person name="Lumyong S."/>
            <person name="Chaiya L."/>
        </authorList>
    </citation>
    <scope>NUCLEOTIDE SEQUENCE [LARGE SCALE GENOMIC DNA]</scope>
    <source>
        <strain evidence="3 4">GLM-1</strain>
    </source>
</reference>
<evidence type="ECO:0000313" key="3">
    <source>
        <dbReference type="EMBL" id="RSD11787.1"/>
    </source>
</evidence>
<feature type="transmembrane region" description="Helical" evidence="1">
    <location>
        <begin position="137"/>
        <end position="156"/>
    </location>
</feature>
<keyword evidence="1" id="KW-0812">Transmembrane</keyword>
<proteinExistence type="predicted"/>
<evidence type="ECO:0000256" key="1">
    <source>
        <dbReference type="SAM" id="Phobius"/>
    </source>
</evidence>
<evidence type="ECO:0000259" key="2">
    <source>
        <dbReference type="Pfam" id="PF14219"/>
    </source>
</evidence>
<dbReference type="AlphaFoldDB" id="A0A3R9DEQ1"/>
<dbReference type="EMBL" id="RSEC01000059">
    <property type="protein sequence ID" value="RSD11787.1"/>
    <property type="molecule type" value="Genomic_DNA"/>
</dbReference>
<dbReference type="Proteomes" id="UP000267081">
    <property type="component" value="Unassembled WGS sequence"/>
</dbReference>
<keyword evidence="1" id="KW-0472">Membrane</keyword>
<keyword evidence="4" id="KW-1185">Reference proteome</keyword>
<accession>A0A3R9DEQ1</accession>
<feature type="transmembrane region" description="Helical" evidence="1">
    <location>
        <begin position="98"/>
        <end position="117"/>
    </location>
</feature>
<name>A0A3R9DEQ1_9PSEU</name>
<sequence>MMQHGDRDAATASRFGARQEVRLTRGAALAFVRASRTGLGGPMQPQFSAPVPQRPMPRVRPLAAWQSASAILITVTTAVGVADVAGEWGAFPVSAGLAWTYLGIQVVTGIVFVRWLWLARANAEVIEPAPHRHSRVWVVLGWIVPIVSFWFPQMVVRDVWNASNPQRPRGTGLLYPAPGGELISWWWAAYLTDQVLSTIGGRLTGDTVTARDVDTVAAAATVASAALVIVISARITAWQANPGVPHQA</sequence>
<keyword evidence="1" id="KW-1133">Transmembrane helix</keyword>